<keyword evidence="2 7" id="KW-0929">Antimicrobial</keyword>
<evidence type="ECO:0000256" key="2">
    <source>
        <dbReference type="ARBA" id="ARBA00022529"/>
    </source>
</evidence>
<dbReference type="InterPro" id="IPR034690">
    <property type="entry name" value="Endolysin_T4_type"/>
</dbReference>
<dbReference type="Gene3D" id="1.10.530.40">
    <property type="match status" value="1"/>
</dbReference>
<dbReference type="PANTHER" id="PTHR38107:SF3">
    <property type="entry name" value="LYSOZYME RRRD-RELATED"/>
    <property type="match status" value="1"/>
</dbReference>
<keyword evidence="4 7" id="KW-0378">Hydrolase</keyword>
<reference evidence="9 10" key="1">
    <citation type="submission" date="2024-09" db="EMBL/GenBank/DDBJ databases">
        <authorList>
            <person name="Zhang Z.-H."/>
        </authorList>
    </citation>
    <scope>NUCLEOTIDE SEQUENCE [LARGE SCALE GENOMIC DNA]</scope>
    <source>
        <strain evidence="9 10">HHTR114</strain>
    </source>
</reference>
<evidence type="ECO:0000256" key="4">
    <source>
        <dbReference type="ARBA" id="ARBA00022801"/>
    </source>
</evidence>
<keyword evidence="3 7" id="KW-0081">Bacteriolytic enzyme</keyword>
<dbReference type="SUPFAM" id="SSF53955">
    <property type="entry name" value="Lysozyme-like"/>
    <property type="match status" value="1"/>
</dbReference>
<proteinExistence type="inferred from homology"/>
<dbReference type="InterPro" id="IPR002196">
    <property type="entry name" value="Glyco_hydro_24"/>
</dbReference>
<evidence type="ECO:0000256" key="5">
    <source>
        <dbReference type="ARBA" id="ARBA00023200"/>
    </source>
</evidence>
<sequence length="235" mass="25227">MRIQLFIWLLLIVLGAAIGDRYGLPGWARGLTDRGFSSIESWFGRLDEPIPADEENDESDSSAEDEAASPDVEPTASAPEPASGDLGNAANAGLRVNDAGLTIIKASEGLRLEAYNAGGQWLIGYGHSRTATVGMTINESEAEKLLREDVRASEDVVKKIVLVPLNENQFSALVSFAYNLGAGAFSRSTVLDALNAGDYTQAADNFRNHNKGGGEVIPHLVERREKERALFLAPA</sequence>
<evidence type="ECO:0000256" key="7">
    <source>
        <dbReference type="RuleBase" id="RU003788"/>
    </source>
</evidence>
<comment type="caution">
    <text evidence="9">The sequence shown here is derived from an EMBL/GenBank/DDBJ whole genome shotgun (WGS) entry which is preliminary data.</text>
</comment>
<feature type="region of interest" description="Disordered" evidence="8">
    <location>
        <begin position="47"/>
        <end position="89"/>
    </location>
</feature>
<evidence type="ECO:0000256" key="8">
    <source>
        <dbReference type="SAM" id="MobiDB-lite"/>
    </source>
</evidence>
<evidence type="ECO:0000313" key="10">
    <source>
        <dbReference type="Proteomes" id="UP001596116"/>
    </source>
</evidence>
<keyword evidence="5" id="KW-1035">Host cytoplasm</keyword>
<dbReference type="Pfam" id="PF00959">
    <property type="entry name" value="Phage_lysozyme"/>
    <property type="match status" value="1"/>
</dbReference>
<comment type="catalytic activity">
    <reaction evidence="1 7">
        <text>Hydrolysis of (1-&gt;4)-beta-linkages between N-acetylmuramic acid and N-acetyl-D-glucosamine residues in a peptidoglycan and between N-acetyl-D-glucosamine residues in chitodextrins.</text>
        <dbReference type="EC" id="3.2.1.17"/>
    </reaction>
</comment>
<name>A0ABW1KZP2_9PROT</name>
<protein>
    <recommendedName>
        <fullName evidence="7">Lysozyme</fullName>
        <ecNumber evidence="7">3.2.1.17</ecNumber>
    </recommendedName>
</protein>
<feature type="compositionally biased region" description="Acidic residues" evidence="8">
    <location>
        <begin position="50"/>
        <end position="68"/>
    </location>
</feature>
<dbReference type="Proteomes" id="UP001596116">
    <property type="component" value="Unassembled WGS sequence"/>
</dbReference>
<evidence type="ECO:0000256" key="1">
    <source>
        <dbReference type="ARBA" id="ARBA00000632"/>
    </source>
</evidence>
<dbReference type="HAMAP" id="MF_04110">
    <property type="entry name" value="ENDOLYSIN_T4"/>
    <property type="match status" value="1"/>
</dbReference>
<evidence type="ECO:0000256" key="3">
    <source>
        <dbReference type="ARBA" id="ARBA00022638"/>
    </source>
</evidence>
<dbReference type="EMBL" id="JBHPON010000002">
    <property type="protein sequence ID" value="MFC6036122.1"/>
    <property type="molecule type" value="Genomic_DNA"/>
</dbReference>
<organism evidence="9 10">
    <name type="scientific">Hyphococcus aureus</name>
    <dbReference type="NCBI Taxonomy" id="2666033"/>
    <lineage>
        <taxon>Bacteria</taxon>
        <taxon>Pseudomonadati</taxon>
        <taxon>Pseudomonadota</taxon>
        <taxon>Alphaproteobacteria</taxon>
        <taxon>Parvularculales</taxon>
        <taxon>Parvularculaceae</taxon>
        <taxon>Hyphococcus</taxon>
    </lineage>
</organism>
<comment type="similarity">
    <text evidence="7">Belongs to the glycosyl hydrolase 24 family.</text>
</comment>
<dbReference type="RefSeq" id="WP_379882650.1">
    <property type="nucleotide sequence ID" value="NZ_JBHPON010000002.1"/>
</dbReference>
<dbReference type="InterPro" id="IPR051018">
    <property type="entry name" value="Bacteriophage_GH24"/>
</dbReference>
<keyword evidence="6 7" id="KW-0326">Glycosidase</keyword>
<dbReference type="InterPro" id="IPR033907">
    <property type="entry name" value="Endolysin_autolysin"/>
</dbReference>
<dbReference type="InterPro" id="IPR023347">
    <property type="entry name" value="Lysozyme_dom_sf"/>
</dbReference>
<dbReference type="InterPro" id="IPR023346">
    <property type="entry name" value="Lysozyme-like_dom_sf"/>
</dbReference>
<dbReference type="EC" id="3.2.1.17" evidence="7"/>
<dbReference type="PANTHER" id="PTHR38107">
    <property type="match status" value="1"/>
</dbReference>
<accession>A0ABW1KZP2</accession>
<dbReference type="CDD" id="cd00737">
    <property type="entry name" value="lyz_endolysin_autolysin"/>
    <property type="match status" value="1"/>
</dbReference>
<gene>
    <name evidence="9" type="ORF">ACFMB1_11245</name>
</gene>
<evidence type="ECO:0000313" key="9">
    <source>
        <dbReference type="EMBL" id="MFC6036122.1"/>
    </source>
</evidence>
<keyword evidence="10" id="KW-1185">Reference proteome</keyword>
<evidence type="ECO:0000256" key="6">
    <source>
        <dbReference type="ARBA" id="ARBA00023295"/>
    </source>
</evidence>